<dbReference type="InterPro" id="IPR036770">
    <property type="entry name" value="Ankyrin_rpt-contain_sf"/>
</dbReference>
<keyword evidence="1" id="KW-0677">Repeat</keyword>
<dbReference type="InterPro" id="IPR002110">
    <property type="entry name" value="Ankyrin_rpt"/>
</dbReference>
<keyword evidence="2 3" id="KW-0040">ANK repeat</keyword>
<evidence type="ECO:0000256" key="2">
    <source>
        <dbReference type="ARBA" id="ARBA00023043"/>
    </source>
</evidence>
<accession>A0A3N4J5K7</accession>
<dbReference type="PRINTS" id="PR01415">
    <property type="entry name" value="ANKYRIN"/>
</dbReference>
<reference evidence="4 5" key="1">
    <citation type="journal article" date="2018" name="Nat. Ecol. Evol.">
        <title>Pezizomycetes genomes reveal the molecular basis of ectomycorrhizal truffle lifestyle.</title>
        <authorList>
            <person name="Murat C."/>
            <person name="Payen T."/>
            <person name="Noel B."/>
            <person name="Kuo A."/>
            <person name="Morin E."/>
            <person name="Chen J."/>
            <person name="Kohler A."/>
            <person name="Krizsan K."/>
            <person name="Balestrini R."/>
            <person name="Da Silva C."/>
            <person name="Montanini B."/>
            <person name="Hainaut M."/>
            <person name="Levati E."/>
            <person name="Barry K.W."/>
            <person name="Belfiori B."/>
            <person name="Cichocki N."/>
            <person name="Clum A."/>
            <person name="Dockter R.B."/>
            <person name="Fauchery L."/>
            <person name="Guy J."/>
            <person name="Iotti M."/>
            <person name="Le Tacon F."/>
            <person name="Lindquist E.A."/>
            <person name="Lipzen A."/>
            <person name="Malagnac F."/>
            <person name="Mello A."/>
            <person name="Molinier V."/>
            <person name="Miyauchi S."/>
            <person name="Poulain J."/>
            <person name="Riccioni C."/>
            <person name="Rubini A."/>
            <person name="Sitrit Y."/>
            <person name="Splivallo R."/>
            <person name="Traeger S."/>
            <person name="Wang M."/>
            <person name="Zifcakova L."/>
            <person name="Wipf D."/>
            <person name="Zambonelli A."/>
            <person name="Paolocci F."/>
            <person name="Nowrousian M."/>
            <person name="Ottonello S."/>
            <person name="Baldrian P."/>
            <person name="Spatafora J.W."/>
            <person name="Henrissat B."/>
            <person name="Nagy L.G."/>
            <person name="Aury J.M."/>
            <person name="Wincker P."/>
            <person name="Grigoriev I.V."/>
            <person name="Bonfante P."/>
            <person name="Martin F.M."/>
        </authorList>
    </citation>
    <scope>NUCLEOTIDE SEQUENCE [LARGE SCALE GENOMIC DNA]</scope>
    <source>
        <strain evidence="4 5">120613-1</strain>
    </source>
</reference>
<evidence type="ECO:0000313" key="4">
    <source>
        <dbReference type="EMBL" id="RPA92368.1"/>
    </source>
</evidence>
<name>A0A3N4J5K7_9PEZI</name>
<feature type="non-terminal residue" evidence="4">
    <location>
        <position position="236"/>
    </location>
</feature>
<dbReference type="Pfam" id="PF12796">
    <property type="entry name" value="Ank_2"/>
    <property type="match status" value="3"/>
</dbReference>
<dbReference type="PANTHER" id="PTHR24198">
    <property type="entry name" value="ANKYRIN REPEAT AND PROTEIN KINASE DOMAIN-CONTAINING PROTEIN"/>
    <property type="match status" value="1"/>
</dbReference>
<dbReference type="Proteomes" id="UP000276215">
    <property type="component" value="Unassembled WGS sequence"/>
</dbReference>
<sequence>TPLAIAAEAGNQGAVEALLGRADVDVNSKDVWDRTPLWLAAWKGHAGVVRAILGRSDADTNSRQSNKDYNGRETPLSIACRSGHVSVIKELLADDRVDVNARDDAGWTPVHLCVTSSHSDILRLLLSHPSTDALSPYASGRTPLHTAAELGNLEAFTQLLCHPQISNPNILAADNWSPLGLAAWNGREGIVRALVKDGRTDVNGIAGAGQTAIYLAAKRMYLRVVKELLQAEGVDV</sequence>
<organism evidence="4 5">
    <name type="scientific">Choiromyces venosus 120613-1</name>
    <dbReference type="NCBI Taxonomy" id="1336337"/>
    <lineage>
        <taxon>Eukaryota</taxon>
        <taxon>Fungi</taxon>
        <taxon>Dikarya</taxon>
        <taxon>Ascomycota</taxon>
        <taxon>Pezizomycotina</taxon>
        <taxon>Pezizomycetes</taxon>
        <taxon>Pezizales</taxon>
        <taxon>Tuberaceae</taxon>
        <taxon>Choiromyces</taxon>
    </lineage>
</organism>
<dbReference type="PANTHER" id="PTHR24198:SF165">
    <property type="entry name" value="ANKYRIN REPEAT-CONTAINING PROTEIN-RELATED"/>
    <property type="match status" value="1"/>
</dbReference>
<dbReference type="EMBL" id="ML120474">
    <property type="protein sequence ID" value="RPA92368.1"/>
    <property type="molecule type" value="Genomic_DNA"/>
</dbReference>
<proteinExistence type="predicted"/>
<feature type="repeat" description="ANK" evidence="3">
    <location>
        <begin position="71"/>
        <end position="104"/>
    </location>
</feature>
<dbReference type="SUPFAM" id="SSF48403">
    <property type="entry name" value="Ankyrin repeat"/>
    <property type="match status" value="1"/>
</dbReference>
<feature type="repeat" description="ANK" evidence="3">
    <location>
        <begin position="139"/>
        <end position="160"/>
    </location>
</feature>
<dbReference type="PROSITE" id="PS50088">
    <property type="entry name" value="ANK_REPEAT"/>
    <property type="match status" value="2"/>
</dbReference>
<evidence type="ECO:0000313" key="5">
    <source>
        <dbReference type="Proteomes" id="UP000276215"/>
    </source>
</evidence>
<dbReference type="AlphaFoldDB" id="A0A3N4J5K7"/>
<dbReference type="PROSITE" id="PS50297">
    <property type="entry name" value="ANK_REP_REGION"/>
    <property type="match status" value="1"/>
</dbReference>
<dbReference type="OrthoDB" id="539213at2759"/>
<dbReference type="SMART" id="SM00248">
    <property type="entry name" value="ANK"/>
    <property type="match status" value="7"/>
</dbReference>
<keyword evidence="5" id="KW-1185">Reference proteome</keyword>
<feature type="non-terminal residue" evidence="4">
    <location>
        <position position="1"/>
    </location>
</feature>
<dbReference type="STRING" id="1336337.A0A3N4J5K7"/>
<dbReference type="Gene3D" id="1.25.40.20">
    <property type="entry name" value="Ankyrin repeat-containing domain"/>
    <property type="match status" value="2"/>
</dbReference>
<gene>
    <name evidence="4" type="ORF">L873DRAFT_1568085</name>
</gene>
<protein>
    <submittedName>
        <fullName evidence="4">Ankyrin</fullName>
    </submittedName>
</protein>
<evidence type="ECO:0000256" key="3">
    <source>
        <dbReference type="PROSITE-ProRule" id="PRU00023"/>
    </source>
</evidence>
<evidence type="ECO:0000256" key="1">
    <source>
        <dbReference type="ARBA" id="ARBA00022737"/>
    </source>
</evidence>